<feature type="compositionally biased region" description="Low complexity" evidence="5">
    <location>
        <begin position="233"/>
        <end position="247"/>
    </location>
</feature>
<dbReference type="InterPro" id="IPR012677">
    <property type="entry name" value="Nucleotide-bd_a/b_plait_sf"/>
</dbReference>
<organism evidence="7 8">
    <name type="scientific">Drosophila gunungcola</name>
    <name type="common">fruit fly</name>
    <dbReference type="NCBI Taxonomy" id="103775"/>
    <lineage>
        <taxon>Eukaryota</taxon>
        <taxon>Metazoa</taxon>
        <taxon>Ecdysozoa</taxon>
        <taxon>Arthropoda</taxon>
        <taxon>Hexapoda</taxon>
        <taxon>Insecta</taxon>
        <taxon>Pterygota</taxon>
        <taxon>Neoptera</taxon>
        <taxon>Endopterygota</taxon>
        <taxon>Diptera</taxon>
        <taxon>Brachycera</taxon>
        <taxon>Muscomorpha</taxon>
        <taxon>Ephydroidea</taxon>
        <taxon>Drosophilidae</taxon>
        <taxon>Drosophila</taxon>
        <taxon>Sophophora</taxon>
    </lineage>
</organism>
<dbReference type="EMBL" id="JAMKOV010000033">
    <property type="protein sequence ID" value="KAI8035602.1"/>
    <property type="molecule type" value="Genomic_DNA"/>
</dbReference>
<dbReference type="GO" id="GO:0003727">
    <property type="term" value="F:single-stranded RNA binding"/>
    <property type="evidence" value="ECO:0007669"/>
    <property type="project" value="TreeGrafter"/>
</dbReference>
<keyword evidence="2 4" id="KW-0694">RNA-binding</keyword>
<evidence type="ECO:0000313" key="7">
    <source>
        <dbReference type="EMBL" id="KAI8035602.1"/>
    </source>
</evidence>
<evidence type="ECO:0000256" key="3">
    <source>
        <dbReference type="ARBA" id="ARBA00023242"/>
    </source>
</evidence>
<dbReference type="InterPro" id="IPR035979">
    <property type="entry name" value="RBD_domain_sf"/>
</dbReference>
<feature type="compositionally biased region" description="Polar residues" evidence="5">
    <location>
        <begin position="157"/>
        <end position="169"/>
    </location>
</feature>
<evidence type="ECO:0000256" key="4">
    <source>
        <dbReference type="PROSITE-ProRule" id="PRU00176"/>
    </source>
</evidence>
<sequence length="261" mass="29676">MDLQGLMQQMYSGAAAMPMMMPHPLPLPNGYGYGMAHGQQQPFCPFPPNGSYGRNGDRTGDKLEDEDEEENEEQRTLFCGNLDERVTEEILYEVFLQAGPIEGVHIPTDNTGRQRNFGFVTYQHLCAVPFALELYRGLELFNKKLTIKQRGGDKAKQSPSPSPSLSFNQSRLRNPFMVESPSQAAPTAPPPPPHHYHRHSLHGAKPYDRNPFGNNGDQRRRSDSSAMERSRGRMQPQQHHQHMQGGSRRSDQRRNNKRRLL</sequence>
<dbReference type="PANTHER" id="PTHR13798">
    <property type="entry name" value="RNA BINDING MOTIF RBM PROTEIN -RELATED"/>
    <property type="match status" value="1"/>
</dbReference>
<evidence type="ECO:0000256" key="5">
    <source>
        <dbReference type="SAM" id="MobiDB-lite"/>
    </source>
</evidence>
<evidence type="ECO:0000256" key="2">
    <source>
        <dbReference type="ARBA" id="ARBA00022884"/>
    </source>
</evidence>
<dbReference type="SUPFAM" id="SSF54928">
    <property type="entry name" value="RNA-binding domain, RBD"/>
    <property type="match status" value="1"/>
</dbReference>
<reference evidence="7" key="1">
    <citation type="journal article" date="2023" name="Genome Biol. Evol.">
        <title>Long-read-based Genome Assembly of Drosophila gunungcola Reveals Fewer Chemosensory Genes in Flower-breeding Species.</title>
        <authorList>
            <person name="Negi A."/>
            <person name="Liao B.Y."/>
            <person name="Yeh S.D."/>
        </authorList>
    </citation>
    <scope>NUCLEOTIDE SEQUENCE</scope>
    <source>
        <strain evidence="7">Sukarami</strain>
    </source>
</reference>
<feature type="compositionally biased region" description="Acidic residues" evidence="5">
    <location>
        <begin position="63"/>
        <end position="72"/>
    </location>
</feature>
<dbReference type="Proteomes" id="UP001059596">
    <property type="component" value="Unassembled WGS sequence"/>
</dbReference>
<keyword evidence="3" id="KW-0539">Nucleus</keyword>
<proteinExistence type="predicted"/>
<dbReference type="GO" id="GO:0000381">
    <property type="term" value="P:regulation of alternative mRNA splicing, via spliceosome"/>
    <property type="evidence" value="ECO:0007669"/>
    <property type="project" value="TreeGrafter"/>
</dbReference>
<dbReference type="OrthoDB" id="407442at2759"/>
<keyword evidence="8" id="KW-1185">Reference proteome</keyword>
<dbReference type="AlphaFoldDB" id="A0A9Q0BKK0"/>
<evidence type="ECO:0000256" key="1">
    <source>
        <dbReference type="ARBA" id="ARBA00004642"/>
    </source>
</evidence>
<comment type="caution">
    <text evidence="7">The sequence shown here is derived from an EMBL/GenBank/DDBJ whole genome shotgun (WGS) entry which is preliminary data.</text>
</comment>
<dbReference type="Gene3D" id="3.30.70.330">
    <property type="match status" value="1"/>
</dbReference>
<feature type="domain" description="RRM" evidence="6">
    <location>
        <begin position="75"/>
        <end position="152"/>
    </location>
</feature>
<gene>
    <name evidence="7" type="ORF">M5D96_011651</name>
</gene>
<dbReference type="GO" id="GO:0005654">
    <property type="term" value="C:nucleoplasm"/>
    <property type="evidence" value="ECO:0007669"/>
    <property type="project" value="UniProtKB-SubCell"/>
</dbReference>
<dbReference type="InterPro" id="IPR000504">
    <property type="entry name" value="RRM_dom"/>
</dbReference>
<protein>
    <recommendedName>
        <fullName evidence="6">RRM domain-containing protein</fullName>
    </recommendedName>
</protein>
<feature type="region of interest" description="Disordered" evidence="5">
    <location>
        <begin position="179"/>
        <end position="261"/>
    </location>
</feature>
<dbReference type="CDD" id="cd12336">
    <property type="entry name" value="RRM_RBM7_like"/>
    <property type="match status" value="1"/>
</dbReference>
<evidence type="ECO:0000313" key="8">
    <source>
        <dbReference type="Proteomes" id="UP001059596"/>
    </source>
</evidence>
<comment type="subcellular location">
    <subcellularLocation>
        <location evidence="1">Nucleus</location>
        <location evidence="1">Nucleoplasm</location>
    </subcellularLocation>
</comment>
<dbReference type="SMART" id="SM00360">
    <property type="entry name" value="RRM"/>
    <property type="match status" value="1"/>
</dbReference>
<dbReference type="Pfam" id="PF00076">
    <property type="entry name" value="RRM_1"/>
    <property type="match status" value="1"/>
</dbReference>
<feature type="region of interest" description="Disordered" evidence="5">
    <location>
        <begin position="44"/>
        <end position="74"/>
    </location>
</feature>
<feature type="region of interest" description="Disordered" evidence="5">
    <location>
        <begin position="150"/>
        <end position="169"/>
    </location>
</feature>
<feature type="compositionally biased region" description="Basic and acidic residues" evidence="5">
    <location>
        <begin position="217"/>
        <end position="231"/>
    </location>
</feature>
<evidence type="ECO:0000259" key="6">
    <source>
        <dbReference type="PROSITE" id="PS50102"/>
    </source>
</evidence>
<dbReference type="PROSITE" id="PS50102">
    <property type="entry name" value="RRM"/>
    <property type="match status" value="1"/>
</dbReference>
<dbReference type="InterPro" id="IPR052285">
    <property type="entry name" value="NEXT_complex_subunit"/>
</dbReference>
<name>A0A9Q0BKK0_9MUSC</name>
<dbReference type="PANTHER" id="PTHR13798:SF11">
    <property type="entry name" value="RNA-BINDING PROTEIN 7-RELATED"/>
    <property type="match status" value="1"/>
</dbReference>
<accession>A0A9Q0BKK0</accession>